<sequence>MLIYGDNQGAQALVRNPIIQQRSKHIDVLHHFVRERTERGEVKFADVETARMLADALTKPVPQQKLVFCCEGMGVI</sequence>
<name>A0A150FZL7_GONPE</name>
<evidence type="ECO:0008006" key="3">
    <source>
        <dbReference type="Google" id="ProtNLM"/>
    </source>
</evidence>
<dbReference type="AlphaFoldDB" id="A0A150FZL7"/>
<evidence type="ECO:0000313" key="1">
    <source>
        <dbReference type="EMBL" id="KXZ43063.1"/>
    </source>
</evidence>
<protein>
    <recommendedName>
        <fullName evidence="3">Reverse transcriptase Ty1/copia-type domain-containing protein</fullName>
    </recommendedName>
</protein>
<dbReference type="Proteomes" id="UP000075714">
    <property type="component" value="Unassembled WGS sequence"/>
</dbReference>
<keyword evidence="2" id="KW-1185">Reference proteome</keyword>
<comment type="caution">
    <text evidence="1">The sequence shown here is derived from an EMBL/GenBank/DDBJ whole genome shotgun (WGS) entry which is preliminary data.</text>
</comment>
<organism evidence="1 2">
    <name type="scientific">Gonium pectorale</name>
    <name type="common">Green alga</name>
    <dbReference type="NCBI Taxonomy" id="33097"/>
    <lineage>
        <taxon>Eukaryota</taxon>
        <taxon>Viridiplantae</taxon>
        <taxon>Chlorophyta</taxon>
        <taxon>core chlorophytes</taxon>
        <taxon>Chlorophyceae</taxon>
        <taxon>CS clade</taxon>
        <taxon>Chlamydomonadales</taxon>
        <taxon>Volvocaceae</taxon>
        <taxon>Gonium</taxon>
    </lineage>
</organism>
<dbReference type="EMBL" id="LSYV01000105">
    <property type="protein sequence ID" value="KXZ43063.1"/>
    <property type="molecule type" value="Genomic_DNA"/>
</dbReference>
<dbReference type="CDD" id="cd09272">
    <property type="entry name" value="RNase_HI_RT_Ty1"/>
    <property type="match status" value="1"/>
</dbReference>
<dbReference type="OrthoDB" id="1729327at2759"/>
<dbReference type="STRING" id="33097.A0A150FZL7"/>
<proteinExistence type="predicted"/>
<accession>A0A150FZL7</accession>
<evidence type="ECO:0000313" key="2">
    <source>
        <dbReference type="Proteomes" id="UP000075714"/>
    </source>
</evidence>
<reference evidence="2" key="1">
    <citation type="journal article" date="2016" name="Nat. Commun.">
        <title>The Gonium pectorale genome demonstrates co-option of cell cycle regulation during the evolution of multicellularity.</title>
        <authorList>
            <person name="Hanschen E.R."/>
            <person name="Marriage T.N."/>
            <person name="Ferris P.J."/>
            <person name="Hamaji T."/>
            <person name="Toyoda A."/>
            <person name="Fujiyama A."/>
            <person name="Neme R."/>
            <person name="Noguchi H."/>
            <person name="Minakuchi Y."/>
            <person name="Suzuki M."/>
            <person name="Kawai-Toyooka H."/>
            <person name="Smith D.R."/>
            <person name="Sparks H."/>
            <person name="Anderson J."/>
            <person name="Bakaric R."/>
            <person name="Luria V."/>
            <person name="Karger A."/>
            <person name="Kirschner M.W."/>
            <person name="Durand P.M."/>
            <person name="Michod R.E."/>
            <person name="Nozaki H."/>
            <person name="Olson B.J."/>
        </authorList>
    </citation>
    <scope>NUCLEOTIDE SEQUENCE [LARGE SCALE GENOMIC DNA]</scope>
    <source>
        <strain evidence="2">NIES-2863</strain>
    </source>
</reference>
<gene>
    <name evidence="1" type="ORF">GPECTOR_105g95</name>
</gene>